<evidence type="ECO:0000313" key="3">
    <source>
        <dbReference type="EMBL" id="KAF0714733.1"/>
    </source>
</evidence>
<sequence>MPRQSLDQSVDHSDDNCLVSLASNDSPIDITSPSGVGNVITISVYYGNANGATTAKSGICVRVGAGLGVTILVLIVLALSLKLQVTSVPSMPTTSLPSTTIQQTTFAPPSNMSIVPNVTGRINDNFTRMDNSASPEPTTAKQNSLATDVPGQEATPPPTTGPVPPPTPWSTSTPPSINSNASSRTPDAVATLESSSSPAESHASSAPATSNISSPSITTAPPSPATYSSSSPPVITSLPSEPSTEKNGATLPSPSDGTIGYRVQNNCGRPLTILSIVNNTTNEADVVHREDVLVTGGFLDLAHATSVVLRSDATFPLTFEATVADDTNHYRLRADDSFVVGSSQGSVSVTILTNGVQNESCQTIYCRDAQCT</sequence>
<feature type="compositionally biased region" description="Polar residues" evidence="1">
    <location>
        <begin position="237"/>
        <end position="256"/>
    </location>
</feature>
<feature type="compositionally biased region" description="Pro residues" evidence="1">
    <location>
        <begin position="155"/>
        <end position="168"/>
    </location>
</feature>
<evidence type="ECO:0000256" key="2">
    <source>
        <dbReference type="SAM" id="Phobius"/>
    </source>
</evidence>
<feature type="compositionally biased region" description="Low complexity" evidence="1">
    <location>
        <begin position="90"/>
        <end position="100"/>
    </location>
</feature>
<reference evidence="3" key="1">
    <citation type="submission" date="2019-06" db="EMBL/GenBank/DDBJ databases">
        <title>Genomics analysis of Aphanomyces spp. identifies a new class of oomycete effector associated with host adaptation.</title>
        <authorList>
            <person name="Gaulin E."/>
        </authorList>
    </citation>
    <scope>NUCLEOTIDE SEQUENCE</scope>
    <source>
        <strain evidence="3">CBS 578.67</strain>
    </source>
</reference>
<keyword evidence="2" id="KW-1133">Transmembrane helix</keyword>
<accession>A0A6A4ZPB0</accession>
<evidence type="ECO:0000256" key="1">
    <source>
        <dbReference type="SAM" id="MobiDB-lite"/>
    </source>
</evidence>
<keyword evidence="2" id="KW-0812">Transmembrane</keyword>
<protein>
    <submittedName>
        <fullName evidence="3">Uncharacterized protein</fullName>
    </submittedName>
</protein>
<feature type="transmembrane region" description="Helical" evidence="2">
    <location>
        <begin position="59"/>
        <end position="81"/>
    </location>
</feature>
<feature type="compositionally biased region" description="Low complexity" evidence="1">
    <location>
        <begin position="190"/>
        <end position="233"/>
    </location>
</feature>
<dbReference type="EMBL" id="VJMH01000721">
    <property type="protein sequence ID" value="KAF0714733.1"/>
    <property type="molecule type" value="Genomic_DNA"/>
</dbReference>
<comment type="caution">
    <text evidence="3">The sequence shown here is derived from an EMBL/GenBank/DDBJ whole genome shotgun (WGS) entry which is preliminary data.</text>
</comment>
<dbReference type="AlphaFoldDB" id="A0A6A4ZPB0"/>
<keyword evidence="2" id="KW-0472">Membrane</keyword>
<feature type="compositionally biased region" description="Polar residues" evidence="1">
    <location>
        <begin position="101"/>
        <end position="146"/>
    </location>
</feature>
<gene>
    <name evidence="3" type="ORF">As57867_003714</name>
</gene>
<feature type="region of interest" description="Disordered" evidence="1">
    <location>
        <begin position="90"/>
        <end position="262"/>
    </location>
</feature>
<organism evidence="3">
    <name type="scientific">Aphanomyces stellatus</name>
    <dbReference type="NCBI Taxonomy" id="120398"/>
    <lineage>
        <taxon>Eukaryota</taxon>
        <taxon>Sar</taxon>
        <taxon>Stramenopiles</taxon>
        <taxon>Oomycota</taxon>
        <taxon>Saprolegniomycetes</taxon>
        <taxon>Saprolegniales</taxon>
        <taxon>Verrucalvaceae</taxon>
        <taxon>Aphanomyces</taxon>
    </lineage>
</organism>
<feature type="non-terminal residue" evidence="3">
    <location>
        <position position="372"/>
    </location>
</feature>
<name>A0A6A4ZPB0_9STRA</name>
<proteinExistence type="predicted"/>